<feature type="compositionally biased region" description="Low complexity" evidence="3">
    <location>
        <begin position="1392"/>
        <end position="1405"/>
    </location>
</feature>
<feature type="region of interest" description="Disordered" evidence="3">
    <location>
        <begin position="828"/>
        <end position="848"/>
    </location>
</feature>
<dbReference type="SUPFAM" id="SSF140741">
    <property type="entry name" value="RUN domain-like"/>
    <property type="match status" value="1"/>
</dbReference>
<dbReference type="SMART" id="SM00164">
    <property type="entry name" value="TBC"/>
    <property type="match status" value="1"/>
</dbReference>
<feature type="region of interest" description="Disordered" evidence="3">
    <location>
        <begin position="1266"/>
        <end position="1289"/>
    </location>
</feature>
<reference evidence="6" key="1">
    <citation type="submission" date="2022-06" db="EMBL/GenBank/DDBJ databases">
        <authorList>
            <person name="Berger JAMES D."/>
            <person name="Berger JAMES D."/>
        </authorList>
    </citation>
    <scope>NUCLEOTIDE SEQUENCE [LARGE SCALE GENOMIC DNA]</scope>
</reference>
<dbReference type="PROSITE" id="PS50826">
    <property type="entry name" value="RUN"/>
    <property type="match status" value="1"/>
</dbReference>
<feature type="region of interest" description="Disordered" evidence="3">
    <location>
        <begin position="341"/>
        <end position="374"/>
    </location>
</feature>
<dbReference type="Pfam" id="PF02759">
    <property type="entry name" value="RUN"/>
    <property type="match status" value="1"/>
</dbReference>
<dbReference type="SUPFAM" id="SSF47923">
    <property type="entry name" value="Ypt/Rab-GAP domain of gyp1p"/>
    <property type="match status" value="2"/>
</dbReference>
<feature type="compositionally biased region" description="Low complexity" evidence="3">
    <location>
        <begin position="769"/>
        <end position="780"/>
    </location>
</feature>
<comment type="similarity">
    <text evidence="2">Belongs to the RUTBC family.</text>
</comment>
<feature type="region of interest" description="Disordered" evidence="3">
    <location>
        <begin position="1369"/>
        <end position="1405"/>
    </location>
</feature>
<dbReference type="Gene3D" id="1.10.472.80">
    <property type="entry name" value="Ypt/Rab-GAP domain of gyp1p, domain 3"/>
    <property type="match status" value="1"/>
</dbReference>
<accession>A0AA85KN91</accession>
<dbReference type="Proteomes" id="UP000050795">
    <property type="component" value="Unassembled WGS sequence"/>
</dbReference>
<organism evidence="6 7">
    <name type="scientific">Trichobilharzia regenti</name>
    <name type="common">Nasal bird schistosome</name>
    <dbReference type="NCBI Taxonomy" id="157069"/>
    <lineage>
        <taxon>Eukaryota</taxon>
        <taxon>Metazoa</taxon>
        <taxon>Spiralia</taxon>
        <taxon>Lophotrochozoa</taxon>
        <taxon>Platyhelminthes</taxon>
        <taxon>Trematoda</taxon>
        <taxon>Digenea</taxon>
        <taxon>Strigeidida</taxon>
        <taxon>Schistosomatoidea</taxon>
        <taxon>Schistosomatidae</taxon>
        <taxon>Trichobilharzia</taxon>
    </lineage>
</organism>
<keyword evidence="1" id="KW-0343">GTPase activation</keyword>
<feature type="compositionally biased region" description="Acidic residues" evidence="3">
    <location>
        <begin position="347"/>
        <end position="356"/>
    </location>
</feature>
<dbReference type="InterPro" id="IPR037213">
    <property type="entry name" value="Run_dom_sf"/>
</dbReference>
<feature type="compositionally biased region" description="Acidic residues" evidence="3">
    <location>
        <begin position="281"/>
        <end position="302"/>
    </location>
</feature>
<dbReference type="InterPro" id="IPR000195">
    <property type="entry name" value="Rab-GAP-TBC_dom"/>
</dbReference>
<sequence length="1563" mass="176007">MITVKSGNNNNSQNTKQNLLSNVKVQVKKLMEEAVIRSYVHEDSETVTKFCSSVEAVLFYGLRRSIFTWIEEETTFVLCQKIAKLCPEAQQTLDRLDYYKQSILKRRNDHRSRRNISPIRIKSTSSNSLTSSEKSTSPSVNFTFWSNDNNNNNSNNSSHNHNISNYNNNTLINGRRDTVFQNFWIRVALLEKVLDKIVYFLTINSSQYYEQYSLMADPCDGQLISDLLRGPCTIDYSRTRTTDHLFTDPPVSELIQRHGIYGGLMSRQLSYVPPVSQQLPEENDDEKAEEDDDDNDGCDVGDLDAMNNSLKQSRKSLNNEYNNDGSVEKTKGRCKYINIPAITMNPVEEEKEEDNDDGGKDELDNGDSGLPIDSIINHNRKRYNSRKVDLNINAPSILNQTSWMTKRSSSPLISVNDLLMSRGSRTGSCAFLPQINEYNSTKTNRNQKSTKDIAMAAKDHVESMHQNLKNRLLYGKNNVLMQTPNSPDPIPGYLSLIDGESGKLIVLKWTPNSAVTNQQNLSLSINNINTVGSNTCGGSNNNIYSSMDSLVDSRMDIDSIGDKETYWGYAIKIKMDDIVYAHCHESSDQYTIILIRNDGIQLAPFHFYAQSHVLTFLNCLEQGLSKFGGYLDPSSDLPVTSPCGQSFFNKSYRPSIPFIFASRNSLIPSTINNNNNNSNSKLDSLISHSSTSLSQMNSSPTPSSTAILKSSKSDQSIPMTSNISPTTGSGNIGGAGGGGSGGIKHRLYLNLLKAFNQLDELNSDDSRRTSISPSLDSSSTEKSPVQHAYQIVSKTGSVTSPKFRTSPTGFDFTKTSLRPKKISLQGISEENIDDSNAIDEDNESVDSDAETVQLTEKRTTPDVCTKLRIKILSHIFHKWYKYFTKIQIVRKKLSNLVSTNLLTVDSPTNAEEGVTVEFWRQLMTNSIPKITFNEFCRHVYFGNCDPTIRNEVWPYLLGLYPWDSTREQLNVINQKQTEIYTNALNTWNRVVDCLQQDTKYASFLGIKPIKCETFNAKNFTTNSSEVQCSLAKEVNGFNTCDTVNVQETNGVIHSETNSVNINGDIKTHMMNSDEILSETSSELTESSNHSVSRMNSLPLVANELENNPSQKQCEFSSDILDAFADNLYRIDKDVSRCDRNHVFFMTPKKSTSSTSNDFSELSTNLYKLRNIISTWVWLNLDVGYIQGMCDLLAPILIIMNDEIISFGCFTCLMRWMLPNFPLIKNNNNSTSQSSSSPSPSSASVSSTSTSLLSETVDLQVVGHNNMNDETINSTTGTSPTTTTTTVTTTTTATTTATTSTTTNRKTLLQLAVKAAKRRTTTVHSKGDTGGVGTDIIHTKHGLVDNPHQRLHWMNKTKDDSALLYTTTGMNGLDHVDDVNDDDGSTSEDYAKQDQPQQQQQSEPQQQLVQLTSNEITSPYDRILLNTNGIQMSCMDMRFHFLQSLIEIFDPEMNQHLSKKVPEGQLFFSYRWLLLDFKRELKYDDIFPVWETIWASRRLVSYDFGIFFALALLEYYRDIIIYYDMDVTEIIRFYNELTEQHDAITLLELARSFVFQLQHLLNDQ</sequence>
<dbReference type="Pfam" id="PF00566">
    <property type="entry name" value="RabGAP-TBC"/>
    <property type="match status" value="2"/>
</dbReference>
<dbReference type="InterPro" id="IPR004012">
    <property type="entry name" value="Run_dom"/>
</dbReference>
<evidence type="ECO:0008006" key="8">
    <source>
        <dbReference type="Google" id="ProtNLM"/>
    </source>
</evidence>
<feature type="region of interest" description="Disordered" evidence="3">
    <location>
        <begin position="762"/>
        <end position="786"/>
    </location>
</feature>
<dbReference type="InterPro" id="IPR035969">
    <property type="entry name" value="Rab-GAP_TBC_sf"/>
</dbReference>
<dbReference type="Gene3D" id="1.10.8.270">
    <property type="entry name" value="putative rabgap domain of human tbc1 domain family member 14 like domains"/>
    <property type="match status" value="1"/>
</dbReference>
<dbReference type="PROSITE" id="PS50086">
    <property type="entry name" value="TBC_RABGAP"/>
    <property type="match status" value="1"/>
</dbReference>
<proteinExistence type="inferred from homology"/>
<evidence type="ECO:0000259" key="5">
    <source>
        <dbReference type="PROSITE" id="PS50826"/>
    </source>
</evidence>
<dbReference type="Gene3D" id="2.30.29.230">
    <property type="match status" value="1"/>
</dbReference>
<evidence type="ECO:0000256" key="3">
    <source>
        <dbReference type="SAM" id="MobiDB-lite"/>
    </source>
</evidence>
<evidence type="ECO:0000313" key="7">
    <source>
        <dbReference type="WBParaSite" id="TREG1_99800.1"/>
    </source>
</evidence>
<feature type="region of interest" description="Disordered" evidence="3">
    <location>
        <begin position="689"/>
        <end position="738"/>
    </location>
</feature>
<dbReference type="InterPro" id="IPR021935">
    <property type="entry name" value="SGSM1/2_RBD"/>
</dbReference>
<protein>
    <recommendedName>
        <fullName evidence="8">Rab-GAP TBC domain-containing protein</fullName>
    </recommendedName>
</protein>
<feature type="domain" description="Rab-GAP TBC" evidence="4">
    <location>
        <begin position="943"/>
        <end position="1496"/>
    </location>
</feature>
<feature type="domain" description="RUN" evidence="5">
    <location>
        <begin position="41"/>
        <end position="243"/>
    </location>
</feature>
<dbReference type="GO" id="GO:0031410">
    <property type="term" value="C:cytoplasmic vesicle"/>
    <property type="evidence" value="ECO:0007669"/>
    <property type="project" value="UniProtKB-ARBA"/>
</dbReference>
<dbReference type="SMART" id="SM00593">
    <property type="entry name" value="RUN"/>
    <property type="match status" value="1"/>
</dbReference>
<dbReference type="Pfam" id="PF12068">
    <property type="entry name" value="PH_RBD"/>
    <property type="match status" value="1"/>
</dbReference>
<evidence type="ECO:0000256" key="2">
    <source>
        <dbReference type="ARBA" id="ARBA00034124"/>
    </source>
</evidence>
<dbReference type="GO" id="GO:0005096">
    <property type="term" value="F:GTPase activator activity"/>
    <property type="evidence" value="ECO:0007669"/>
    <property type="project" value="UniProtKB-KW"/>
</dbReference>
<feature type="compositionally biased region" description="Low complexity" evidence="3">
    <location>
        <begin position="1273"/>
        <end position="1289"/>
    </location>
</feature>
<evidence type="ECO:0000259" key="4">
    <source>
        <dbReference type="PROSITE" id="PS50086"/>
    </source>
</evidence>
<dbReference type="PANTHER" id="PTHR22957">
    <property type="entry name" value="TBC1 DOMAIN FAMILY MEMBER GTPASE-ACTIVATING PROTEIN"/>
    <property type="match status" value="1"/>
</dbReference>
<dbReference type="Gene3D" id="1.20.58.900">
    <property type="match status" value="1"/>
</dbReference>
<feature type="compositionally biased region" description="Polar residues" evidence="3">
    <location>
        <begin position="695"/>
        <end position="727"/>
    </location>
</feature>
<dbReference type="WBParaSite" id="TREG1_99800.1">
    <property type="protein sequence ID" value="TREG1_99800.1"/>
    <property type="gene ID" value="TREG1_99800"/>
</dbReference>
<evidence type="ECO:0000313" key="6">
    <source>
        <dbReference type="Proteomes" id="UP000050795"/>
    </source>
</evidence>
<keyword evidence="6" id="KW-1185">Reference proteome</keyword>
<feature type="compositionally biased region" description="Acidic residues" evidence="3">
    <location>
        <begin position="830"/>
        <end position="848"/>
    </location>
</feature>
<reference evidence="7" key="2">
    <citation type="submission" date="2023-11" db="UniProtKB">
        <authorList>
            <consortium name="WormBaseParasite"/>
        </authorList>
    </citation>
    <scope>IDENTIFICATION</scope>
</reference>
<name>A0AA85KN91_TRIRE</name>
<dbReference type="PANTHER" id="PTHR22957:SF502">
    <property type="entry name" value="SMALL G PROTEIN SIGNALING MODULATOR 2-RELATED"/>
    <property type="match status" value="1"/>
</dbReference>
<evidence type="ECO:0000256" key="1">
    <source>
        <dbReference type="ARBA" id="ARBA00022468"/>
    </source>
</evidence>
<feature type="region of interest" description="Disordered" evidence="3">
    <location>
        <begin position="276"/>
        <end position="305"/>
    </location>
</feature>